<dbReference type="Proteomes" id="UP000030671">
    <property type="component" value="Unassembled WGS sequence"/>
</dbReference>
<dbReference type="PANTHER" id="PTHR45691:SF6">
    <property type="entry name" value="PROTEIN DIAPHANOUS"/>
    <property type="match status" value="1"/>
</dbReference>
<dbReference type="InterPro" id="IPR001357">
    <property type="entry name" value="BRCT_dom"/>
</dbReference>
<feature type="region of interest" description="Disordered" evidence="1">
    <location>
        <begin position="1"/>
        <end position="23"/>
    </location>
</feature>
<feature type="compositionally biased region" description="Pro residues" evidence="1">
    <location>
        <begin position="163"/>
        <end position="174"/>
    </location>
</feature>
<evidence type="ECO:0000313" key="3">
    <source>
        <dbReference type="EMBL" id="ETW81063.1"/>
    </source>
</evidence>
<dbReference type="eggNOG" id="ENOG502SI18">
    <property type="taxonomic scope" value="Eukaryota"/>
</dbReference>
<dbReference type="GO" id="GO:0030041">
    <property type="term" value="P:actin filament polymerization"/>
    <property type="evidence" value="ECO:0007669"/>
    <property type="project" value="TreeGrafter"/>
</dbReference>
<dbReference type="Pfam" id="PF16589">
    <property type="entry name" value="BRCT_2"/>
    <property type="match status" value="1"/>
</dbReference>
<accession>W4K5G2</accession>
<dbReference type="KEGG" id="hir:HETIRDRAFT_123344"/>
<feature type="domain" description="BRCT" evidence="2">
    <location>
        <begin position="44"/>
        <end position="108"/>
    </location>
</feature>
<proteinExistence type="predicted"/>
<dbReference type="InterPro" id="IPR036420">
    <property type="entry name" value="BRCT_dom_sf"/>
</dbReference>
<feature type="compositionally biased region" description="Pro residues" evidence="1">
    <location>
        <begin position="131"/>
        <end position="150"/>
    </location>
</feature>
<dbReference type="InterPro" id="IPR051412">
    <property type="entry name" value="Formin_Homology_Diaphanous_sf"/>
</dbReference>
<evidence type="ECO:0000256" key="1">
    <source>
        <dbReference type="SAM" id="MobiDB-lite"/>
    </source>
</evidence>
<dbReference type="HOGENOM" id="CLU_015429_0_0_1"/>
<dbReference type="STRING" id="747525.W4K5G2"/>
<feature type="region of interest" description="Disordered" evidence="1">
    <location>
        <begin position="321"/>
        <end position="383"/>
    </location>
</feature>
<dbReference type="EMBL" id="KI925459">
    <property type="protein sequence ID" value="ETW81063.1"/>
    <property type="molecule type" value="Genomic_DNA"/>
</dbReference>
<feature type="compositionally biased region" description="Pro residues" evidence="1">
    <location>
        <begin position="1"/>
        <end position="13"/>
    </location>
</feature>
<feature type="region of interest" description="Disordered" evidence="1">
    <location>
        <begin position="243"/>
        <end position="294"/>
    </location>
</feature>
<feature type="compositionally biased region" description="Pro residues" evidence="1">
    <location>
        <begin position="254"/>
        <end position="263"/>
    </location>
</feature>
<dbReference type="GO" id="GO:0005884">
    <property type="term" value="C:actin filament"/>
    <property type="evidence" value="ECO:0007669"/>
    <property type="project" value="TreeGrafter"/>
</dbReference>
<dbReference type="SUPFAM" id="SSF52113">
    <property type="entry name" value="BRCT domain"/>
    <property type="match status" value="1"/>
</dbReference>
<feature type="compositionally biased region" description="Pro residues" evidence="1">
    <location>
        <begin position="281"/>
        <end position="291"/>
    </location>
</feature>
<dbReference type="RefSeq" id="XP_009547743.1">
    <property type="nucleotide sequence ID" value="XM_009549448.1"/>
</dbReference>
<reference evidence="3 4" key="1">
    <citation type="journal article" date="2012" name="New Phytol.">
        <title>Insight into trade-off between wood decay and parasitism from the genome of a fungal forest pathogen.</title>
        <authorList>
            <person name="Olson A."/>
            <person name="Aerts A."/>
            <person name="Asiegbu F."/>
            <person name="Belbahri L."/>
            <person name="Bouzid O."/>
            <person name="Broberg A."/>
            <person name="Canback B."/>
            <person name="Coutinho P.M."/>
            <person name="Cullen D."/>
            <person name="Dalman K."/>
            <person name="Deflorio G."/>
            <person name="van Diepen L.T."/>
            <person name="Dunand C."/>
            <person name="Duplessis S."/>
            <person name="Durling M."/>
            <person name="Gonthier P."/>
            <person name="Grimwood J."/>
            <person name="Fossdal C.G."/>
            <person name="Hansson D."/>
            <person name="Henrissat B."/>
            <person name="Hietala A."/>
            <person name="Himmelstrand K."/>
            <person name="Hoffmeister D."/>
            <person name="Hogberg N."/>
            <person name="James T.Y."/>
            <person name="Karlsson M."/>
            <person name="Kohler A."/>
            <person name="Kues U."/>
            <person name="Lee Y.H."/>
            <person name="Lin Y.C."/>
            <person name="Lind M."/>
            <person name="Lindquist E."/>
            <person name="Lombard V."/>
            <person name="Lucas S."/>
            <person name="Lunden K."/>
            <person name="Morin E."/>
            <person name="Murat C."/>
            <person name="Park J."/>
            <person name="Raffaello T."/>
            <person name="Rouze P."/>
            <person name="Salamov A."/>
            <person name="Schmutz J."/>
            <person name="Solheim H."/>
            <person name="Stahlberg J."/>
            <person name="Velez H."/>
            <person name="de Vries R.P."/>
            <person name="Wiebenga A."/>
            <person name="Woodward S."/>
            <person name="Yakovlev I."/>
            <person name="Garbelotto M."/>
            <person name="Martin F."/>
            <person name="Grigoriev I.V."/>
            <person name="Stenlid J."/>
        </authorList>
    </citation>
    <scope>NUCLEOTIDE SEQUENCE [LARGE SCALE GENOMIC DNA]</scope>
    <source>
        <strain evidence="3 4">TC 32-1</strain>
    </source>
</reference>
<evidence type="ECO:0000259" key="2">
    <source>
        <dbReference type="PROSITE" id="PS50172"/>
    </source>
</evidence>
<dbReference type="CDD" id="cd00027">
    <property type="entry name" value="BRCT"/>
    <property type="match status" value="1"/>
</dbReference>
<dbReference type="AlphaFoldDB" id="W4K5G2"/>
<evidence type="ECO:0000313" key="4">
    <source>
        <dbReference type="Proteomes" id="UP000030671"/>
    </source>
</evidence>
<dbReference type="InParanoid" id="W4K5G2"/>
<gene>
    <name evidence="3" type="ORF">HETIRDRAFT_123344</name>
</gene>
<dbReference type="PROSITE" id="PS50172">
    <property type="entry name" value="BRCT"/>
    <property type="match status" value="1"/>
</dbReference>
<dbReference type="PANTHER" id="PTHR45691">
    <property type="entry name" value="PROTEIN DIAPHANOUS"/>
    <property type="match status" value="1"/>
</dbReference>
<dbReference type="OrthoDB" id="3358963at2759"/>
<sequence length="666" mass="74312">MAPALPRPQNPPADPREPPSTHGLFLEPMMGTPLAIYVQKDVDDRDTIVDLIVQNGGTVSQGYSGVPYILVDPHKESGQNLYRQYAGKKTKIVLDARWVHECIRSGALQTFQTNWAGCKVTGAEEVLRMAPPLPPTTESQPPPQPQPQPQPTHTRAPVSTQPQQPPPPPPPAPAPILSQTIPGTDVFQAQIPPGMAPVAPPDSIQPGEQPYPYQPYPGHIHAAPRTLHTPATAPPQSWQAANGIAPEQTQAHPHIPPQGPPQMLPRNAYREQQPWEGAYPAAPPPPPPPPQYDYRGFREEQAQWVGPSSEYYETSYDQGYDHTYINEAGPSNQDPPTDPGEGSDAPRGRKRTRAQPAPAPPASTLVMNRHNPQARSPTPPSRVIKSTYGGNLFTADDVLYLKKYIDYCQEQGLVLSLREICERVAVKARSPFDVCISFYSWRRYCNKHQIKLGGYAMSMTRMSDDADDALDNEQRIMAGPGPGAISAAKARVMAEGPVQRTRSPTPPRALYRSTTGKGVAFTDEDVTFLIRLLEFRKSQGKLDMVAFWKEMATKAPHHSRASWMKFYRRHKHELNHTEEDEPLPQPPEKKMRYSRADDILLAKFFYTKPEGTSDKIFQAFGRVHPHHPWKGWQEHHRIHKAKIDHLIQRLSNGEVIEDTETAGEQS</sequence>
<protein>
    <recommendedName>
        <fullName evidence="2">BRCT domain-containing protein</fullName>
    </recommendedName>
</protein>
<organism evidence="3 4">
    <name type="scientific">Heterobasidion irregulare (strain TC 32-1)</name>
    <dbReference type="NCBI Taxonomy" id="747525"/>
    <lineage>
        <taxon>Eukaryota</taxon>
        <taxon>Fungi</taxon>
        <taxon>Dikarya</taxon>
        <taxon>Basidiomycota</taxon>
        <taxon>Agaricomycotina</taxon>
        <taxon>Agaricomycetes</taxon>
        <taxon>Russulales</taxon>
        <taxon>Bondarzewiaceae</taxon>
        <taxon>Heterobasidion</taxon>
        <taxon>Heterobasidion annosum species complex</taxon>
    </lineage>
</organism>
<keyword evidence="4" id="KW-1185">Reference proteome</keyword>
<name>W4K5G2_HETIT</name>
<feature type="region of interest" description="Disordered" evidence="1">
    <location>
        <begin position="130"/>
        <end position="210"/>
    </location>
</feature>
<dbReference type="GeneID" id="20666820"/>